<dbReference type="EMBL" id="AZRL01000021">
    <property type="protein sequence ID" value="PNR95569.1"/>
    <property type="molecule type" value="Genomic_DNA"/>
</dbReference>
<name>A0A2K1NYF3_9BACT</name>
<evidence type="ECO:0000313" key="2">
    <source>
        <dbReference type="Proteomes" id="UP000236434"/>
    </source>
</evidence>
<proteinExistence type="predicted"/>
<protein>
    <submittedName>
        <fullName evidence="1">Uncharacterized protein</fullName>
    </submittedName>
</protein>
<accession>A0A2K1NYF3</accession>
<gene>
    <name evidence="1" type="ORF">X929_07505</name>
</gene>
<dbReference type="AlphaFoldDB" id="A0A2K1NYF3"/>
<dbReference type="Proteomes" id="UP000236434">
    <property type="component" value="Unassembled WGS sequence"/>
</dbReference>
<reference evidence="1 2" key="1">
    <citation type="submission" date="2013-12" db="EMBL/GenBank/DDBJ databases">
        <title>Comparative genomics of Petrotoga isolates.</title>
        <authorList>
            <person name="Nesbo C.L."/>
            <person name="Charchuk R."/>
            <person name="Chow K."/>
        </authorList>
    </citation>
    <scope>NUCLEOTIDE SEQUENCE [LARGE SCALE GENOMIC DNA]</scope>
    <source>
        <strain evidence="1 2">DSM 13574</strain>
    </source>
</reference>
<comment type="caution">
    <text evidence="1">The sequence shown here is derived from an EMBL/GenBank/DDBJ whole genome shotgun (WGS) entry which is preliminary data.</text>
</comment>
<dbReference type="RefSeq" id="WP_169925003.1">
    <property type="nucleotide sequence ID" value="NZ_AZRL01000021.1"/>
</dbReference>
<sequence>MLKNVKGDKFDAVFFWSKNQKRLKIFSKKGVVSMDSTGSFIEFSDLPP</sequence>
<evidence type="ECO:0000313" key="1">
    <source>
        <dbReference type="EMBL" id="PNR95569.1"/>
    </source>
</evidence>
<organism evidence="1 2">
    <name type="scientific">Petrotoga olearia DSM 13574</name>
    <dbReference type="NCBI Taxonomy" id="1122955"/>
    <lineage>
        <taxon>Bacteria</taxon>
        <taxon>Thermotogati</taxon>
        <taxon>Thermotogota</taxon>
        <taxon>Thermotogae</taxon>
        <taxon>Petrotogales</taxon>
        <taxon>Petrotogaceae</taxon>
        <taxon>Petrotoga</taxon>
    </lineage>
</organism>